<evidence type="ECO:0000313" key="3">
    <source>
        <dbReference type="EMBL" id="ORZ27540.1"/>
    </source>
</evidence>
<name>A0A1Y2GZ08_9FUNG</name>
<dbReference type="AlphaFoldDB" id="A0A1Y2GZ08"/>
<feature type="region of interest" description="Disordered" evidence="1">
    <location>
        <begin position="177"/>
        <end position="201"/>
    </location>
</feature>
<evidence type="ECO:0000256" key="1">
    <source>
        <dbReference type="SAM" id="MobiDB-lite"/>
    </source>
</evidence>
<feature type="domain" description="Carboxylesterase type B" evidence="2">
    <location>
        <begin position="208"/>
        <end position="544"/>
    </location>
</feature>
<feature type="domain" description="Carboxylesterase type B" evidence="2">
    <location>
        <begin position="5"/>
        <end position="170"/>
    </location>
</feature>
<dbReference type="Gene3D" id="3.40.50.1820">
    <property type="entry name" value="alpha/beta hydrolase"/>
    <property type="match status" value="1"/>
</dbReference>
<dbReference type="EMBL" id="MCFF01000004">
    <property type="protein sequence ID" value="ORZ27540.1"/>
    <property type="molecule type" value="Genomic_DNA"/>
</dbReference>
<dbReference type="SUPFAM" id="SSF53474">
    <property type="entry name" value="alpha/beta-Hydrolases"/>
    <property type="match status" value="1"/>
</dbReference>
<dbReference type="GeneID" id="33571582"/>
<dbReference type="Pfam" id="PF00135">
    <property type="entry name" value="COesterase"/>
    <property type="match status" value="2"/>
</dbReference>
<keyword evidence="4" id="KW-1185">Reference proteome</keyword>
<gene>
    <name evidence="3" type="ORF">BCR41DRAFT_419293</name>
</gene>
<dbReference type="STRING" id="64571.A0A1Y2GZ08"/>
<dbReference type="Proteomes" id="UP000193648">
    <property type="component" value="Unassembled WGS sequence"/>
</dbReference>
<dbReference type="PANTHER" id="PTHR11559">
    <property type="entry name" value="CARBOXYLESTERASE"/>
    <property type="match status" value="1"/>
</dbReference>
<organism evidence="3 4">
    <name type="scientific">Lobosporangium transversale</name>
    <dbReference type="NCBI Taxonomy" id="64571"/>
    <lineage>
        <taxon>Eukaryota</taxon>
        <taxon>Fungi</taxon>
        <taxon>Fungi incertae sedis</taxon>
        <taxon>Mucoromycota</taxon>
        <taxon>Mortierellomycotina</taxon>
        <taxon>Mortierellomycetes</taxon>
        <taxon>Mortierellales</taxon>
        <taxon>Mortierellaceae</taxon>
        <taxon>Lobosporangium</taxon>
    </lineage>
</organism>
<dbReference type="InterPro" id="IPR050309">
    <property type="entry name" value="Type-B_Carboxylest/Lipase"/>
</dbReference>
<proteinExistence type="predicted"/>
<dbReference type="InterPro" id="IPR002018">
    <property type="entry name" value="CarbesteraseB"/>
</dbReference>
<comment type="caution">
    <text evidence="3">The sequence shown here is derived from an EMBL/GenBank/DDBJ whole genome shotgun (WGS) entry which is preliminary data.</text>
</comment>
<dbReference type="RefSeq" id="XP_021885267.1">
    <property type="nucleotide sequence ID" value="XM_022029739.1"/>
</dbReference>
<evidence type="ECO:0000313" key="4">
    <source>
        <dbReference type="Proteomes" id="UP000193648"/>
    </source>
</evidence>
<accession>A0A1Y2GZ08</accession>
<protein>
    <submittedName>
        <fullName evidence="3">Carboxylesterase</fullName>
    </submittedName>
</protein>
<evidence type="ECO:0000259" key="2">
    <source>
        <dbReference type="Pfam" id="PF00135"/>
    </source>
</evidence>
<dbReference type="InParanoid" id="A0A1Y2GZ08"/>
<dbReference type="InterPro" id="IPR029058">
    <property type="entry name" value="AB_hydrolase_fold"/>
</dbReference>
<dbReference type="OrthoDB" id="408631at2759"/>
<dbReference type="FunCoup" id="A0A1Y2GZ08">
    <property type="interactions" value="3"/>
</dbReference>
<sequence length="651" mass="73541">MISKTPQISIPGHGTIQGVQAETQPSVAKFLNIPYATIDERWRPAVKAAPWTGIRDCSTLGPACPQPFYENPLANLTNDPAIAAALSNIQYSERDCLNLNIFTPLEHLFKAQTLIPVMVWIHGGGFSSGSNALPLYDGTNFVARSIRIGRPVILVTINYRLNYLGFISSKELVDDLDNRHPNRDQQQQHQRRQQQEGYKDDYNFKMRNSVGNWGLLDQKMALEWVRNHIHLFGGNNEDVTAFGESAGATSISYHLLIPEHHGLFQRAILQSGATTTMAAGRTESEGQRYFDHLCQHFKLDDESVQDPVLGKSRPLNGEEKLARLKSIPATELVKAGERYRVGMFLPTIDSILIPTDVRELVHDSSRYDAGLKSIMIGSCRDDGLTFMPVLGAKSLKRWDKFMNRFCPPTDVDRQQFQSIYGGPPQSDKEARRISAEVLTDAIFLYPNYATSMAIMKAKDKMMVMKRKNQQQQQQQAGLLPPTEMVRFHFDRPLKMLDEMGLRFLGAYHGSELPYVFGSDSALLMLSPEEKAFSDRIMDLWILFAWGETSRRYGLMNGMNSLFPKDTPSSVVDNNVGMNDSSINSSDISTMNGGGLWQEAVVFTEACTIERGRTETLDHRKIAFWERYEQLTRQRYAAKHAAYHNKKVNTKL</sequence>
<reference evidence="3 4" key="1">
    <citation type="submission" date="2016-07" db="EMBL/GenBank/DDBJ databases">
        <title>Pervasive Adenine N6-methylation of Active Genes in Fungi.</title>
        <authorList>
            <consortium name="DOE Joint Genome Institute"/>
            <person name="Mondo S.J."/>
            <person name="Dannebaum R.O."/>
            <person name="Kuo R.C."/>
            <person name="Labutti K."/>
            <person name="Haridas S."/>
            <person name="Kuo A."/>
            <person name="Salamov A."/>
            <person name="Ahrendt S.R."/>
            <person name="Lipzen A."/>
            <person name="Sullivan W."/>
            <person name="Andreopoulos W.B."/>
            <person name="Clum A."/>
            <person name="Lindquist E."/>
            <person name="Daum C."/>
            <person name="Ramamoorthy G.K."/>
            <person name="Gryganskyi A."/>
            <person name="Culley D."/>
            <person name="Magnuson J.K."/>
            <person name="James T.Y."/>
            <person name="O'Malley M.A."/>
            <person name="Stajich J.E."/>
            <person name="Spatafora J.W."/>
            <person name="Visel A."/>
            <person name="Grigoriev I.V."/>
        </authorList>
    </citation>
    <scope>NUCLEOTIDE SEQUENCE [LARGE SCALE GENOMIC DNA]</scope>
    <source>
        <strain evidence="3 4">NRRL 3116</strain>
    </source>
</reference>